<dbReference type="Proteomes" id="UP000230214">
    <property type="component" value="Unassembled WGS sequence"/>
</dbReference>
<sequence length="162" mass="18840">MKIHKSKNPNADARLHDLTLKLPFENNYFNKIVSNNVLYTIKPDKRKFVIEEFYRVLKPGGILVISNIIKGWKPIRIYSYHLKKDLGQIGLIKLIVKITKYLWPTLKIFYYAFKIKNNSGAKNHMFVEIDEQKKLMQEAGFKKISGNVPTYATQAILNIGIK</sequence>
<dbReference type="AlphaFoldDB" id="A0A2H0R9L7"/>
<evidence type="ECO:0000313" key="3">
    <source>
        <dbReference type="Proteomes" id="UP000230214"/>
    </source>
</evidence>
<evidence type="ECO:0000313" key="2">
    <source>
        <dbReference type="EMBL" id="PIR43222.1"/>
    </source>
</evidence>
<dbReference type="SUPFAM" id="SSF53335">
    <property type="entry name" value="S-adenosyl-L-methionine-dependent methyltransferases"/>
    <property type="match status" value="1"/>
</dbReference>
<evidence type="ECO:0000259" key="1">
    <source>
        <dbReference type="Pfam" id="PF08241"/>
    </source>
</evidence>
<protein>
    <recommendedName>
        <fullName evidence="1">Methyltransferase type 11 domain-containing protein</fullName>
    </recommendedName>
</protein>
<name>A0A2H0R9L7_UNCKA</name>
<feature type="domain" description="Methyltransferase type 11" evidence="1">
    <location>
        <begin position="11"/>
        <end position="65"/>
    </location>
</feature>
<reference evidence="2 3" key="1">
    <citation type="submission" date="2017-09" db="EMBL/GenBank/DDBJ databases">
        <title>Depth-based differentiation of microbial function through sediment-hosted aquifers and enrichment of novel symbionts in the deep terrestrial subsurface.</title>
        <authorList>
            <person name="Probst A.J."/>
            <person name="Ladd B."/>
            <person name="Jarett J.K."/>
            <person name="Geller-Mcgrath D.E."/>
            <person name="Sieber C.M."/>
            <person name="Emerson J.B."/>
            <person name="Anantharaman K."/>
            <person name="Thomas B.C."/>
            <person name="Malmstrom R."/>
            <person name="Stieglmeier M."/>
            <person name="Klingl A."/>
            <person name="Woyke T."/>
            <person name="Ryan C.M."/>
            <person name="Banfield J.F."/>
        </authorList>
    </citation>
    <scope>NUCLEOTIDE SEQUENCE [LARGE SCALE GENOMIC DNA]</scope>
    <source>
        <strain evidence="2">CG10_big_fil_rev_8_21_14_0_10_32_10</strain>
    </source>
</reference>
<comment type="caution">
    <text evidence="2">The sequence shown here is derived from an EMBL/GenBank/DDBJ whole genome shotgun (WGS) entry which is preliminary data.</text>
</comment>
<dbReference type="CDD" id="cd02440">
    <property type="entry name" value="AdoMet_MTases"/>
    <property type="match status" value="1"/>
</dbReference>
<dbReference type="EMBL" id="PCXU01000033">
    <property type="protein sequence ID" value="PIR43222.1"/>
    <property type="molecule type" value="Genomic_DNA"/>
</dbReference>
<dbReference type="Gene3D" id="3.40.50.150">
    <property type="entry name" value="Vaccinia Virus protein VP39"/>
    <property type="match status" value="1"/>
</dbReference>
<dbReference type="InterPro" id="IPR013216">
    <property type="entry name" value="Methyltransf_11"/>
</dbReference>
<accession>A0A2H0R9L7</accession>
<dbReference type="GO" id="GO:0008757">
    <property type="term" value="F:S-adenosylmethionine-dependent methyltransferase activity"/>
    <property type="evidence" value="ECO:0007669"/>
    <property type="project" value="InterPro"/>
</dbReference>
<organism evidence="2 3">
    <name type="scientific">candidate division WWE3 bacterium CG10_big_fil_rev_8_21_14_0_10_32_10</name>
    <dbReference type="NCBI Taxonomy" id="1975090"/>
    <lineage>
        <taxon>Bacteria</taxon>
        <taxon>Katanobacteria</taxon>
    </lineage>
</organism>
<gene>
    <name evidence="2" type="ORF">COV24_03875</name>
</gene>
<proteinExistence type="predicted"/>
<dbReference type="Pfam" id="PF08241">
    <property type="entry name" value="Methyltransf_11"/>
    <property type="match status" value="1"/>
</dbReference>
<dbReference type="InterPro" id="IPR029063">
    <property type="entry name" value="SAM-dependent_MTases_sf"/>
</dbReference>